<protein>
    <submittedName>
        <fullName evidence="2">Uncharacterized protein</fullName>
    </submittedName>
</protein>
<feature type="compositionally biased region" description="Polar residues" evidence="1">
    <location>
        <begin position="12"/>
        <end position="27"/>
    </location>
</feature>
<dbReference type="EMBL" id="BLLF01000144">
    <property type="protein sequence ID" value="GFH08181.1"/>
    <property type="molecule type" value="Genomic_DNA"/>
</dbReference>
<sequence>MRDEVAGHIDSTGMQRLPNTSLVSPSGNKKGKAKAKGVPLGLQPPESLPPDWPFPSAFTE</sequence>
<dbReference type="AlphaFoldDB" id="A0A699YFF1"/>
<proteinExistence type="predicted"/>
<accession>A0A699YFF1</accession>
<reference evidence="2 3" key="1">
    <citation type="submission" date="2020-02" db="EMBL/GenBank/DDBJ databases">
        <title>Draft genome sequence of Haematococcus lacustris strain NIES-144.</title>
        <authorList>
            <person name="Morimoto D."/>
            <person name="Nakagawa S."/>
            <person name="Yoshida T."/>
            <person name="Sawayama S."/>
        </authorList>
    </citation>
    <scope>NUCLEOTIDE SEQUENCE [LARGE SCALE GENOMIC DNA]</scope>
    <source>
        <strain evidence="2 3">NIES-144</strain>
    </source>
</reference>
<feature type="non-terminal residue" evidence="2">
    <location>
        <position position="60"/>
    </location>
</feature>
<gene>
    <name evidence="2" type="ORF">HaLaN_03102</name>
</gene>
<dbReference type="Proteomes" id="UP000485058">
    <property type="component" value="Unassembled WGS sequence"/>
</dbReference>
<organism evidence="2 3">
    <name type="scientific">Haematococcus lacustris</name>
    <name type="common">Green alga</name>
    <name type="synonym">Haematococcus pluvialis</name>
    <dbReference type="NCBI Taxonomy" id="44745"/>
    <lineage>
        <taxon>Eukaryota</taxon>
        <taxon>Viridiplantae</taxon>
        <taxon>Chlorophyta</taxon>
        <taxon>core chlorophytes</taxon>
        <taxon>Chlorophyceae</taxon>
        <taxon>CS clade</taxon>
        <taxon>Chlamydomonadales</taxon>
        <taxon>Haematococcaceae</taxon>
        <taxon>Haematococcus</taxon>
    </lineage>
</organism>
<evidence type="ECO:0000256" key="1">
    <source>
        <dbReference type="SAM" id="MobiDB-lite"/>
    </source>
</evidence>
<comment type="caution">
    <text evidence="2">The sequence shown here is derived from an EMBL/GenBank/DDBJ whole genome shotgun (WGS) entry which is preliminary data.</text>
</comment>
<evidence type="ECO:0000313" key="2">
    <source>
        <dbReference type="EMBL" id="GFH08181.1"/>
    </source>
</evidence>
<evidence type="ECO:0000313" key="3">
    <source>
        <dbReference type="Proteomes" id="UP000485058"/>
    </source>
</evidence>
<keyword evidence="3" id="KW-1185">Reference proteome</keyword>
<name>A0A699YFF1_HAELA</name>
<feature type="region of interest" description="Disordered" evidence="1">
    <location>
        <begin position="1"/>
        <end position="60"/>
    </location>
</feature>